<dbReference type="Proteomes" id="UP001055072">
    <property type="component" value="Unassembled WGS sequence"/>
</dbReference>
<evidence type="ECO:0000313" key="1">
    <source>
        <dbReference type="EMBL" id="KAI0086513.1"/>
    </source>
</evidence>
<comment type="caution">
    <text evidence="1">The sequence shown here is derived from an EMBL/GenBank/DDBJ whole genome shotgun (WGS) entry which is preliminary data.</text>
</comment>
<accession>A0ACB8TWX5</accession>
<gene>
    <name evidence="1" type="ORF">BDY19DRAFT_347776</name>
</gene>
<dbReference type="EMBL" id="MU274923">
    <property type="protein sequence ID" value="KAI0086513.1"/>
    <property type="molecule type" value="Genomic_DNA"/>
</dbReference>
<name>A0ACB8TWX5_9APHY</name>
<proteinExistence type="predicted"/>
<organism evidence="1 2">
    <name type="scientific">Irpex rosettiformis</name>
    <dbReference type="NCBI Taxonomy" id="378272"/>
    <lineage>
        <taxon>Eukaryota</taxon>
        <taxon>Fungi</taxon>
        <taxon>Dikarya</taxon>
        <taxon>Basidiomycota</taxon>
        <taxon>Agaricomycotina</taxon>
        <taxon>Agaricomycetes</taxon>
        <taxon>Polyporales</taxon>
        <taxon>Irpicaceae</taxon>
        <taxon>Irpex</taxon>
    </lineage>
</organism>
<sequence>MLNQVSAVFNALASMSSLQELTTVELKDNPWVPPKDGRCIINELPAELLSYIFELGYIAEQEDLDSDDDEDEIDDNRSFDSLSHSSHSSANIERHLPIELLVTRVCPYWRHVALGLPTLWTKLEFKDPFGNFEQQRTYLKRAKGAPLDIMIDRTFEEDDDAEEHAVLQTDLGRTQSRVYGEIKTVMDIILLHAFQWRLLEVMVSHYLLMQLILESLGSLSDGVPLLEVLQLYHYEDSPEDTNVATFRPQYLKEQDFILFHNKAPKLSHVALWGVHLNWPETTFLTGLHDLELAYQTPDVRPSYRDFMRMLRESPQLITLTLCESGPAGGPVEWIASVTEDPLDTDEGLHPSASSSSISTSFNSPPPTMHTLSSLQNLVLAYIPPTYIIDLLDRLPMPALSSLALDIEEEHASFTDALITRFCSPQPYFPGSSTTNQSFFANIEALKMSGLRGVTDPLILQAGLQLSSVTQLNLDMDHIDWSWFDMLVDPQRLTPLANANGDPDSGEDDSGIAHSGISSSTVMCPRLTTFSIAGVDGSDLRELVQTRKERGHPIVEMYVNKDAFVDEEDFKWLKENVEMFDFFEGSEDEFDDEGSVLEVDLDDDDDDDEYEDEDEDDGHDWDDEDIEDEAEGDADEWTDED</sequence>
<reference evidence="1" key="1">
    <citation type="journal article" date="2021" name="Environ. Microbiol.">
        <title>Gene family expansions and transcriptome signatures uncover fungal adaptations to wood decay.</title>
        <authorList>
            <person name="Hage H."/>
            <person name="Miyauchi S."/>
            <person name="Viragh M."/>
            <person name="Drula E."/>
            <person name="Min B."/>
            <person name="Chaduli D."/>
            <person name="Navarro D."/>
            <person name="Favel A."/>
            <person name="Norest M."/>
            <person name="Lesage-Meessen L."/>
            <person name="Balint B."/>
            <person name="Merenyi Z."/>
            <person name="de Eugenio L."/>
            <person name="Morin E."/>
            <person name="Martinez A.T."/>
            <person name="Baldrian P."/>
            <person name="Stursova M."/>
            <person name="Martinez M.J."/>
            <person name="Novotny C."/>
            <person name="Magnuson J.K."/>
            <person name="Spatafora J.W."/>
            <person name="Maurice S."/>
            <person name="Pangilinan J."/>
            <person name="Andreopoulos W."/>
            <person name="LaButti K."/>
            <person name="Hundley H."/>
            <person name="Na H."/>
            <person name="Kuo A."/>
            <person name="Barry K."/>
            <person name="Lipzen A."/>
            <person name="Henrissat B."/>
            <person name="Riley R."/>
            <person name="Ahrendt S."/>
            <person name="Nagy L.G."/>
            <person name="Grigoriev I.V."/>
            <person name="Martin F."/>
            <person name="Rosso M.N."/>
        </authorList>
    </citation>
    <scope>NUCLEOTIDE SEQUENCE</scope>
    <source>
        <strain evidence="1">CBS 384.51</strain>
    </source>
</reference>
<keyword evidence="2" id="KW-1185">Reference proteome</keyword>
<evidence type="ECO:0000313" key="2">
    <source>
        <dbReference type="Proteomes" id="UP001055072"/>
    </source>
</evidence>
<protein>
    <submittedName>
        <fullName evidence="1">Uncharacterized protein</fullName>
    </submittedName>
</protein>